<dbReference type="PANTHER" id="PTHR43228">
    <property type="entry name" value="TWO-COMPONENT RESPONSE REGULATOR"/>
    <property type="match status" value="1"/>
</dbReference>
<sequence length="133" mass="15079">MEQKAKKILVIDDDDGVRRTLCDGLRDCGYLVWEAENGEQAMRRIDKGMQPDMIVTDIIMPDKSGIQTIMEIRDKYPDIKLLAISGGGHARNVDYLEVARKMGAHAIMHKPIKMKELEDLAREMVGESHARND</sequence>
<dbReference type="PANTHER" id="PTHR43228:SF1">
    <property type="entry name" value="TWO-COMPONENT RESPONSE REGULATOR ARR22"/>
    <property type="match status" value="1"/>
</dbReference>
<keyword evidence="1" id="KW-0597">Phosphoprotein</keyword>
<dbReference type="Proteomes" id="UP000595362">
    <property type="component" value="Chromosome"/>
</dbReference>
<dbReference type="AlphaFoldDB" id="A0A7T5R0M6"/>
<dbReference type="Pfam" id="PF00072">
    <property type="entry name" value="Response_reg"/>
    <property type="match status" value="1"/>
</dbReference>
<name>A0A7T5R0M6_9BACT</name>
<evidence type="ECO:0000259" key="2">
    <source>
        <dbReference type="PROSITE" id="PS50110"/>
    </source>
</evidence>
<proteinExistence type="predicted"/>
<organism evidence="3 4">
    <name type="scientific">Micavibrio aeruginosavorus</name>
    <dbReference type="NCBI Taxonomy" id="349221"/>
    <lineage>
        <taxon>Bacteria</taxon>
        <taxon>Pseudomonadati</taxon>
        <taxon>Bdellovibrionota</taxon>
        <taxon>Bdellovibrionia</taxon>
        <taxon>Bdellovibrionales</taxon>
        <taxon>Pseudobdellovibrionaceae</taxon>
        <taxon>Micavibrio</taxon>
    </lineage>
</organism>
<dbReference type="InterPro" id="IPR001789">
    <property type="entry name" value="Sig_transdc_resp-reg_receiver"/>
</dbReference>
<dbReference type="InterPro" id="IPR011006">
    <property type="entry name" value="CheY-like_superfamily"/>
</dbReference>
<dbReference type="GO" id="GO:0000160">
    <property type="term" value="P:phosphorelay signal transduction system"/>
    <property type="evidence" value="ECO:0007669"/>
    <property type="project" value="InterPro"/>
</dbReference>
<dbReference type="SUPFAM" id="SSF52172">
    <property type="entry name" value="CheY-like"/>
    <property type="match status" value="1"/>
</dbReference>
<evidence type="ECO:0000313" key="3">
    <source>
        <dbReference type="EMBL" id="QQG35276.1"/>
    </source>
</evidence>
<evidence type="ECO:0000313" key="4">
    <source>
        <dbReference type="Proteomes" id="UP000595362"/>
    </source>
</evidence>
<feature type="domain" description="Response regulatory" evidence="2">
    <location>
        <begin position="7"/>
        <end position="125"/>
    </location>
</feature>
<gene>
    <name evidence="3" type="ORF">HYS17_06850</name>
</gene>
<accession>A0A7T5R0M6</accession>
<dbReference type="Gene3D" id="3.40.50.2300">
    <property type="match status" value="1"/>
</dbReference>
<dbReference type="InterPro" id="IPR052048">
    <property type="entry name" value="ST_Response_Regulator"/>
</dbReference>
<reference evidence="3 4" key="1">
    <citation type="submission" date="2020-07" db="EMBL/GenBank/DDBJ databases">
        <title>Huge and variable diversity of episymbiotic CPR bacteria and DPANN archaea in groundwater ecosystems.</title>
        <authorList>
            <person name="He C.Y."/>
            <person name="Keren R."/>
            <person name="Whittaker M."/>
            <person name="Farag I.F."/>
            <person name="Doudna J."/>
            <person name="Cate J.H.D."/>
            <person name="Banfield J.F."/>
        </authorList>
    </citation>
    <scope>NUCLEOTIDE SEQUENCE [LARGE SCALE GENOMIC DNA]</scope>
    <source>
        <strain evidence="3">NC_groundwater_70_Ag_B-0.1um_54_66</strain>
    </source>
</reference>
<protein>
    <submittedName>
        <fullName evidence="3">Response regulator</fullName>
    </submittedName>
</protein>
<dbReference type="PROSITE" id="PS50110">
    <property type="entry name" value="RESPONSE_REGULATORY"/>
    <property type="match status" value="1"/>
</dbReference>
<evidence type="ECO:0000256" key="1">
    <source>
        <dbReference type="PROSITE-ProRule" id="PRU00169"/>
    </source>
</evidence>
<feature type="modified residue" description="4-aspartylphosphate" evidence="1">
    <location>
        <position position="57"/>
    </location>
</feature>
<dbReference type="SMART" id="SM00448">
    <property type="entry name" value="REC"/>
    <property type="match status" value="1"/>
</dbReference>
<dbReference type="EMBL" id="CP066681">
    <property type="protein sequence ID" value="QQG35276.1"/>
    <property type="molecule type" value="Genomic_DNA"/>
</dbReference>